<keyword evidence="2" id="KW-0479">Metal-binding</keyword>
<keyword evidence="10" id="KW-1185">Reference proteome</keyword>
<dbReference type="GO" id="GO:0006351">
    <property type="term" value="P:DNA-templated transcription"/>
    <property type="evidence" value="ECO:0007669"/>
    <property type="project" value="InterPro"/>
</dbReference>
<dbReference type="SUPFAM" id="SSF57701">
    <property type="entry name" value="Zn2/Cys6 DNA-binding domain"/>
    <property type="match status" value="1"/>
</dbReference>
<dbReference type="Proteomes" id="UP001152130">
    <property type="component" value="Unassembled WGS sequence"/>
</dbReference>
<dbReference type="InterPro" id="IPR007219">
    <property type="entry name" value="XnlR_reg_dom"/>
</dbReference>
<feature type="region of interest" description="Disordered" evidence="7">
    <location>
        <begin position="50"/>
        <end position="69"/>
    </location>
</feature>
<dbReference type="EMBL" id="JAPDHF010000016">
    <property type="protein sequence ID" value="KAJ4007816.1"/>
    <property type="molecule type" value="Genomic_DNA"/>
</dbReference>
<dbReference type="InterPro" id="IPR036864">
    <property type="entry name" value="Zn2-C6_fun-type_DNA-bd_sf"/>
</dbReference>
<keyword evidence="3" id="KW-0805">Transcription regulation</keyword>
<gene>
    <name evidence="9" type="ORF">NW766_009621</name>
</gene>
<evidence type="ECO:0000256" key="2">
    <source>
        <dbReference type="ARBA" id="ARBA00022723"/>
    </source>
</evidence>
<dbReference type="InterPro" id="IPR001138">
    <property type="entry name" value="Zn2Cys6_DnaBD"/>
</dbReference>
<dbReference type="CDD" id="cd12148">
    <property type="entry name" value="fungal_TF_MHR"/>
    <property type="match status" value="1"/>
</dbReference>
<evidence type="ECO:0000259" key="8">
    <source>
        <dbReference type="PROSITE" id="PS50048"/>
    </source>
</evidence>
<evidence type="ECO:0000256" key="7">
    <source>
        <dbReference type="SAM" id="MobiDB-lite"/>
    </source>
</evidence>
<reference evidence="9" key="1">
    <citation type="submission" date="2022-10" db="EMBL/GenBank/DDBJ databases">
        <title>Fusarium specimens isolated from Avocado Roots.</title>
        <authorList>
            <person name="Stajich J."/>
            <person name="Roper C."/>
            <person name="Heimlech-Rivalta G."/>
        </authorList>
    </citation>
    <scope>NUCLEOTIDE SEQUENCE</scope>
    <source>
        <strain evidence="9">CF00143</strain>
    </source>
</reference>
<proteinExistence type="predicted"/>
<evidence type="ECO:0000256" key="4">
    <source>
        <dbReference type="ARBA" id="ARBA00023125"/>
    </source>
</evidence>
<protein>
    <recommendedName>
        <fullName evidence="8">Zn(2)-C6 fungal-type domain-containing protein</fullName>
    </recommendedName>
</protein>
<organism evidence="9 10">
    <name type="scientific">Fusarium irregulare</name>
    <dbReference type="NCBI Taxonomy" id="2494466"/>
    <lineage>
        <taxon>Eukaryota</taxon>
        <taxon>Fungi</taxon>
        <taxon>Dikarya</taxon>
        <taxon>Ascomycota</taxon>
        <taxon>Pezizomycotina</taxon>
        <taxon>Sordariomycetes</taxon>
        <taxon>Hypocreomycetidae</taxon>
        <taxon>Hypocreales</taxon>
        <taxon>Nectriaceae</taxon>
        <taxon>Fusarium</taxon>
        <taxon>Fusarium incarnatum-equiseti species complex</taxon>
    </lineage>
</organism>
<dbReference type="SMART" id="SM00066">
    <property type="entry name" value="GAL4"/>
    <property type="match status" value="1"/>
</dbReference>
<evidence type="ECO:0000256" key="5">
    <source>
        <dbReference type="ARBA" id="ARBA00023163"/>
    </source>
</evidence>
<dbReference type="SMART" id="SM00906">
    <property type="entry name" value="Fungal_trans"/>
    <property type="match status" value="1"/>
</dbReference>
<keyword evidence="6" id="KW-0539">Nucleus</keyword>
<evidence type="ECO:0000256" key="1">
    <source>
        <dbReference type="ARBA" id="ARBA00004123"/>
    </source>
</evidence>
<dbReference type="PROSITE" id="PS50048">
    <property type="entry name" value="ZN2_CY6_FUNGAL_2"/>
    <property type="match status" value="1"/>
</dbReference>
<accession>A0A9W8U739</accession>
<evidence type="ECO:0000313" key="10">
    <source>
        <dbReference type="Proteomes" id="UP001152130"/>
    </source>
</evidence>
<name>A0A9W8U739_9HYPO</name>
<dbReference type="GO" id="GO:0003677">
    <property type="term" value="F:DNA binding"/>
    <property type="evidence" value="ECO:0007669"/>
    <property type="project" value="UniProtKB-KW"/>
</dbReference>
<dbReference type="PANTHER" id="PTHR46910:SF37">
    <property type="entry name" value="ZN(II)2CYS6 TRANSCRIPTION FACTOR (EUROFUNG)"/>
    <property type="match status" value="1"/>
</dbReference>
<dbReference type="GO" id="GO:0005634">
    <property type="term" value="C:nucleus"/>
    <property type="evidence" value="ECO:0007669"/>
    <property type="project" value="UniProtKB-SubCell"/>
</dbReference>
<comment type="caution">
    <text evidence="9">The sequence shown here is derived from an EMBL/GenBank/DDBJ whole genome shotgun (WGS) entry which is preliminary data.</text>
</comment>
<dbReference type="Pfam" id="PF00172">
    <property type="entry name" value="Zn_clus"/>
    <property type="match status" value="1"/>
</dbReference>
<keyword evidence="4" id="KW-0238">DNA-binding</keyword>
<dbReference type="InterPro" id="IPR050987">
    <property type="entry name" value="AtrR-like"/>
</dbReference>
<evidence type="ECO:0000256" key="6">
    <source>
        <dbReference type="ARBA" id="ARBA00023242"/>
    </source>
</evidence>
<comment type="subcellular location">
    <subcellularLocation>
        <location evidence="1">Nucleus</location>
    </subcellularLocation>
</comment>
<dbReference type="GO" id="GO:0000981">
    <property type="term" value="F:DNA-binding transcription factor activity, RNA polymerase II-specific"/>
    <property type="evidence" value="ECO:0007669"/>
    <property type="project" value="InterPro"/>
</dbReference>
<sequence length="407" mass="45143">MRSKTDSEVIACDFCVLRKIKCNSEKPTCSNCKLYGVDCQISDVTNAGRQRLTASQSSPTNSCPSASQDTSVETRLAAIESRLDQIIASKTTDHNVPELDFNNFPEIKVYKASDMWNEATTLPCLGISPQFPSGPAMANAGKLQLAPLHEILPVVEKYFDHYNTYMPLFDKTGFIQMTVDWYSAHARQSLVLWAAINVVLAITHRVVDDIPIDDPGLAQCIRNVQSVTTDLMSWTSDLLGLQVLLGMMILFQGTTNPQLVIVLVGSAIRLAQSMGLPASKRSHDTAAQLKRSRIFWIAYILDKDLSLRAKAPYTQFDAETDISLPEDIEGDALGIMVSDLGDVRFNYLRARAELAVIQGRVHNLLYSRTAQRLSPEQRSETRFQIEILLSNWRSSIPQALMASDGAP</sequence>
<keyword evidence="5" id="KW-0804">Transcription</keyword>
<evidence type="ECO:0000256" key="3">
    <source>
        <dbReference type="ARBA" id="ARBA00023015"/>
    </source>
</evidence>
<dbReference type="CDD" id="cd00067">
    <property type="entry name" value="GAL4"/>
    <property type="match status" value="1"/>
</dbReference>
<dbReference type="PANTHER" id="PTHR46910">
    <property type="entry name" value="TRANSCRIPTION FACTOR PDR1"/>
    <property type="match status" value="1"/>
</dbReference>
<dbReference type="Gene3D" id="4.10.240.10">
    <property type="entry name" value="Zn(2)-C6 fungal-type DNA-binding domain"/>
    <property type="match status" value="1"/>
</dbReference>
<dbReference type="Pfam" id="PF04082">
    <property type="entry name" value="Fungal_trans"/>
    <property type="match status" value="1"/>
</dbReference>
<dbReference type="GO" id="GO:0008270">
    <property type="term" value="F:zinc ion binding"/>
    <property type="evidence" value="ECO:0007669"/>
    <property type="project" value="InterPro"/>
</dbReference>
<dbReference type="AlphaFoldDB" id="A0A9W8U739"/>
<feature type="domain" description="Zn(2)-C6 fungal-type" evidence="8">
    <location>
        <begin position="11"/>
        <end position="41"/>
    </location>
</feature>
<evidence type="ECO:0000313" key="9">
    <source>
        <dbReference type="EMBL" id="KAJ4007816.1"/>
    </source>
</evidence>